<dbReference type="InterPro" id="IPR016039">
    <property type="entry name" value="Thiolase-like"/>
</dbReference>
<dbReference type="Pfam" id="PF02797">
    <property type="entry name" value="Chal_sti_synt_C"/>
    <property type="match status" value="1"/>
</dbReference>
<evidence type="ECO:0000259" key="5">
    <source>
        <dbReference type="Pfam" id="PF02797"/>
    </source>
</evidence>
<dbReference type="Pfam" id="PF00195">
    <property type="entry name" value="Chal_sti_synt_N"/>
    <property type="match status" value="1"/>
</dbReference>
<keyword evidence="2" id="KW-0808">Transferase</keyword>
<feature type="domain" description="Chalcone/stilbene synthase N-terminal" evidence="4">
    <location>
        <begin position="64"/>
        <end position="206"/>
    </location>
</feature>
<reference evidence="6 7" key="1">
    <citation type="journal article" date="1979" name="Int. J. Syst. Evol. Microbiol.">
        <title>Bacillus globisporus subsp. marinus subsp. nov.</title>
        <authorList>
            <person name="Liu H."/>
        </authorList>
    </citation>
    <scope>NUCLEOTIDE SEQUENCE [LARGE SCALE GENOMIC DNA]</scope>
    <source>
        <strain evidence="6 7">DSM 1297</strain>
    </source>
</reference>
<dbReference type="InterPro" id="IPR012328">
    <property type="entry name" value="Chalcone/stilbene_synt_C"/>
</dbReference>
<dbReference type="SUPFAM" id="SSF53901">
    <property type="entry name" value="Thiolase-like"/>
    <property type="match status" value="2"/>
</dbReference>
<dbReference type="InterPro" id="IPR011141">
    <property type="entry name" value="Polyketide_synthase_type-III"/>
</dbReference>
<comment type="similarity">
    <text evidence="1">Belongs to the thiolase-like superfamily. Chalcone/stilbene synthases family.</text>
</comment>
<dbReference type="InterPro" id="IPR001099">
    <property type="entry name" value="Chalcone/stilbene_synt_N"/>
</dbReference>
<protein>
    <submittedName>
        <fullName evidence="6">3-oxoacyl-[acyl-carrier-protein] synthase III C-terminal domain-containing protein</fullName>
    </submittedName>
</protein>
<keyword evidence="3" id="KW-0012">Acyltransferase</keyword>
<sequence>MPKILSISTYQPPYVITQQNAVRLTRELFQENYEDIERLLKVFENGEIIKRHFCVPIEWFGQPHTLEERNHLYIELATTYGVEAIKKCLQNKIFLLENIDPSSIDAIIFVSSSGFSTPSIDARIMNRLPFNDELKRVPIWGLGCAGGASGLSRAFDYCLAHPKEKVLLVCVELCSLTFQREDHSKSNLIGASLFSDGVACALVCGDDVDIPIQKAIPSIIATASKWMPDSENIMGWDMKNNGLHVVFSKNIPTIIRGWLGPFVQQFLSTHNKSAQDITHFVAHPGGKKVLEAYEETLAFDRSKTDGSRAILEENGNMSSPTILYVLEHFMKNPCSSGDTGLMAALGPGFSGELLLIEWKNQGG</sequence>
<feature type="domain" description="Chalcone/stilbene synthase C-terminal" evidence="5">
    <location>
        <begin position="221"/>
        <end position="356"/>
    </location>
</feature>
<evidence type="ECO:0000256" key="2">
    <source>
        <dbReference type="ARBA" id="ARBA00022679"/>
    </source>
</evidence>
<dbReference type="PIRSF" id="PIRSF000451">
    <property type="entry name" value="PKS_III"/>
    <property type="match status" value="1"/>
</dbReference>
<dbReference type="PANTHER" id="PTHR11877:SF99">
    <property type="entry name" value="1,3,6,8-TETRAHYDROXYNAPHTHALENE SYNTHASE"/>
    <property type="match status" value="1"/>
</dbReference>
<dbReference type="Proteomes" id="UP001556040">
    <property type="component" value="Unassembled WGS sequence"/>
</dbReference>
<keyword evidence="7" id="KW-1185">Reference proteome</keyword>
<comment type="caution">
    <text evidence="6">The sequence shown here is derived from an EMBL/GenBank/DDBJ whole genome shotgun (WGS) entry which is preliminary data.</text>
</comment>
<dbReference type="EMBL" id="JBFMIA010000002">
    <property type="protein sequence ID" value="MEW9501017.1"/>
    <property type="molecule type" value="Genomic_DNA"/>
</dbReference>
<dbReference type="RefSeq" id="WP_367778357.1">
    <property type="nucleotide sequence ID" value="NZ_JBFMIA010000002.1"/>
</dbReference>
<evidence type="ECO:0000256" key="1">
    <source>
        <dbReference type="ARBA" id="ARBA00005531"/>
    </source>
</evidence>
<evidence type="ECO:0000259" key="4">
    <source>
        <dbReference type="Pfam" id="PF00195"/>
    </source>
</evidence>
<evidence type="ECO:0000313" key="6">
    <source>
        <dbReference type="EMBL" id="MEW9501017.1"/>
    </source>
</evidence>
<accession>A0ABV3Q115</accession>
<dbReference type="PANTHER" id="PTHR11877">
    <property type="entry name" value="HYDROXYMETHYLGLUTARYL-COA SYNTHASE"/>
    <property type="match status" value="1"/>
</dbReference>
<evidence type="ECO:0000256" key="3">
    <source>
        <dbReference type="ARBA" id="ARBA00023315"/>
    </source>
</evidence>
<organism evidence="6 7">
    <name type="scientific">Jeotgalibacillus marinus</name>
    <dbReference type="NCBI Taxonomy" id="86667"/>
    <lineage>
        <taxon>Bacteria</taxon>
        <taxon>Bacillati</taxon>
        <taxon>Bacillota</taxon>
        <taxon>Bacilli</taxon>
        <taxon>Bacillales</taxon>
        <taxon>Caryophanaceae</taxon>
        <taxon>Jeotgalibacillus</taxon>
    </lineage>
</organism>
<name>A0ABV3Q115_9BACL</name>
<dbReference type="Gene3D" id="3.40.47.10">
    <property type="match status" value="2"/>
</dbReference>
<proteinExistence type="inferred from homology"/>
<gene>
    <name evidence="6" type="ORF">AB1471_04270</name>
</gene>
<evidence type="ECO:0000313" key="7">
    <source>
        <dbReference type="Proteomes" id="UP001556040"/>
    </source>
</evidence>
<dbReference type="CDD" id="cd00831">
    <property type="entry name" value="CHS_like"/>
    <property type="match status" value="1"/>
</dbReference>